<dbReference type="PANTHER" id="PTHR43229:SF2">
    <property type="entry name" value="NODULATION PROTEIN J"/>
    <property type="match status" value="1"/>
</dbReference>
<evidence type="ECO:0000256" key="3">
    <source>
        <dbReference type="ARBA" id="ARBA00022989"/>
    </source>
</evidence>
<comment type="subcellular location">
    <subcellularLocation>
        <location evidence="6">Cell membrane</location>
        <topology evidence="6">Multi-pass membrane protein</topology>
    </subcellularLocation>
    <subcellularLocation>
        <location evidence="1">Membrane</location>
        <topology evidence="1">Multi-pass membrane protein</topology>
    </subcellularLocation>
</comment>
<dbReference type="Pfam" id="PF01061">
    <property type="entry name" value="ABC2_membrane"/>
    <property type="match status" value="1"/>
</dbReference>
<evidence type="ECO:0000256" key="4">
    <source>
        <dbReference type="ARBA" id="ARBA00023136"/>
    </source>
</evidence>
<dbReference type="InterPro" id="IPR051784">
    <property type="entry name" value="Nod_factor_ABC_transporter"/>
</dbReference>
<dbReference type="RefSeq" id="WP_345277941.1">
    <property type="nucleotide sequence ID" value="NZ_BAABAJ010000001.1"/>
</dbReference>
<keyword evidence="4 6" id="KW-0472">Membrane</keyword>
<keyword evidence="6" id="KW-0813">Transport</keyword>
<comment type="caution">
    <text evidence="8">The sequence shown here is derived from an EMBL/GenBank/DDBJ whole genome shotgun (WGS) entry which is preliminary data.</text>
</comment>
<dbReference type="Proteomes" id="UP001501000">
    <property type="component" value="Unassembled WGS sequence"/>
</dbReference>
<dbReference type="InterPro" id="IPR013525">
    <property type="entry name" value="ABC2_TM"/>
</dbReference>
<comment type="similarity">
    <text evidence="6">Belongs to the ABC-2 integral membrane protein family.</text>
</comment>
<evidence type="ECO:0000313" key="9">
    <source>
        <dbReference type="Proteomes" id="UP001501000"/>
    </source>
</evidence>
<accession>A0ABP7L960</accession>
<evidence type="ECO:0000313" key="8">
    <source>
        <dbReference type="EMBL" id="GAA3896384.1"/>
    </source>
</evidence>
<keyword evidence="6" id="KW-1003">Cell membrane</keyword>
<feature type="transmembrane region" description="Helical" evidence="6">
    <location>
        <begin position="156"/>
        <end position="179"/>
    </location>
</feature>
<dbReference type="InterPro" id="IPR047817">
    <property type="entry name" value="ABC2_TM_bact-type"/>
</dbReference>
<sequence>MTTATLPVPGTARSGGPSRTRHELRAVHALVHRDLLRLAGQPVHTALTLLHPLLYLFVLGGGLATLIPEASLGVDYRIYLFPGMLMMTVQMPAITVGVRLITDRESGYLRELLMAPVSRSTLLLGNCLGGTLVAAVQGALLLGLAGAVGLPYDPALLLLLLGGMLLTSFTLTALALALAVTLRRAEMFHMLLGLVMMPLLFLSGAFFPLGAMPGWARVLADINPLAHGVDLLRRCIALRVPDGATAGGIEWGGRQPPLLLEAGLLFAAGALALGWAAHRFGRPE</sequence>
<dbReference type="PANTHER" id="PTHR43229">
    <property type="entry name" value="NODULATION PROTEIN J"/>
    <property type="match status" value="1"/>
</dbReference>
<protein>
    <recommendedName>
        <fullName evidence="6">Transport permease protein</fullName>
    </recommendedName>
</protein>
<evidence type="ECO:0000256" key="6">
    <source>
        <dbReference type="RuleBase" id="RU361157"/>
    </source>
</evidence>
<feature type="domain" description="ABC transmembrane type-2" evidence="7">
    <location>
        <begin position="43"/>
        <end position="283"/>
    </location>
</feature>
<keyword evidence="5" id="KW-0046">Antibiotic resistance</keyword>
<gene>
    <name evidence="8" type="ORF">GCM10022244_03150</name>
</gene>
<evidence type="ECO:0000256" key="2">
    <source>
        <dbReference type="ARBA" id="ARBA00022692"/>
    </source>
</evidence>
<feature type="transmembrane region" description="Helical" evidence="6">
    <location>
        <begin position="258"/>
        <end position="277"/>
    </location>
</feature>
<organism evidence="8 9">
    <name type="scientific">Streptomyces gulbargensis</name>
    <dbReference type="NCBI Taxonomy" id="364901"/>
    <lineage>
        <taxon>Bacteria</taxon>
        <taxon>Bacillati</taxon>
        <taxon>Actinomycetota</taxon>
        <taxon>Actinomycetes</taxon>
        <taxon>Kitasatosporales</taxon>
        <taxon>Streptomycetaceae</taxon>
        <taxon>Streptomyces</taxon>
    </lineage>
</organism>
<dbReference type="InterPro" id="IPR000412">
    <property type="entry name" value="ABC_2_transport"/>
</dbReference>
<feature type="transmembrane region" description="Helical" evidence="6">
    <location>
        <begin position="79"/>
        <end position="101"/>
    </location>
</feature>
<feature type="transmembrane region" description="Helical" evidence="6">
    <location>
        <begin position="46"/>
        <end position="67"/>
    </location>
</feature>
<feature type="transmembrane region" description="Helical" evidence="6">
    <location>
        <begin position="191"/>
        <end position="211"/>
    </location>
</feature>
<reference evidence="9" key="1">
    <citation type="journal article" date="2019" name="Int. J. Syst. Evol. Microbiol.">
        <title>The Global Catalogue of Microorganisms (GCM) 10K type strain sequencing project: providing services to taxonomists for standard genome sequencing and annotation.</title>
        <authorList>
            <consortium name="The Broad Institute Genomics Platform"/>
            <consortium name="The Broad Institute Genome Sequencing Center for Infectious Disease"/>
            <person name="Wu L."/>
            <person name="Ma J."/>
        </authorList>
    </citation>
    <scope>NUCLEOTIDE SEQUENCE [LARGE SCALE GENOMIC DNA]</scope>
    <source>
        <strain evidence="9">JCM 16956</strain>
    </source>
</reference>
<dbReference type="EMBL" id="BAABAJ010000001">
    <property type="protein sequence ID" value="GAA3896384.1"/>
    <property type="molecule type" value="Genomic_DNA"/>
</dbReference>
<keyword evidence="3 6" id="KW-1133">Transmembrane helix</keyword>
<dbReference type="PRINTS" id="PR00164">
    <property type="entry name" value="ABC2TRNSPORT"/>
</dbReference>
<evidence type="ECO:0000256" key="1">
    <source>
        <dbReference type="ARBA" id="ARBA00004141"/>
    </source>
</evidence>
<keyword evidence="2 6" id="KW-0812">Transmembrane</keyword>
<keyword evidence="9" id="KW-1185">Reference proteome</keyword>
<name>A0ABP7L960_9ACTN</name>
<feature type="transmembrane region" description="Helical" evidence="6">
    <location>
        <begin position="122"/>
        <end position="150"/>
    </location>
</feature>
<proteinExistence type="inferred from homology"/>
<evidence type="ECO:0000259" key="7">
    <source>
        <dbReference type="PROSITE" id="PS51012"/>
    </source>
</evidence>
<dbReference type="PROSITE" id="PS51012">
    <property type="entry name" value="ABC_TM2"/>
    <property type="match status" value="1"/>
</dbReference>
<evidence type="ECO:0000256" key="5">
    <source>
        <dbReference type="ARBA" id="ARBA00023251"/>
    </source>
</evidence>